<evidence type="ECO:0000313" key="2">
    <source>
        <dbReference type="EMBL" id="PWL08436.1"/>
    </source>
</evidence>
<reference evidence="1 3" key="2">
    <citation type="journal article" date="2017" name="BMC Genomics">
        <title>Genomic analysis of methanogenic archaea reveals a shift towards energy conservation.</title>
        <authorList>
            <person name="Gilmore S.P."/>
            <person name="Henske J.K."/>
            <person name="Sexton J.A."/>
            <person name="Solomon K.V."/>
            <person name="Seppala S."/>
            <person name="Yoo J.I."/>
            <person name="Huyett L.M."/>
            <person name="Pressman A."/>
            <person name="Cogan J.Z."/>
            <person name="Kivenson V."/>
            <person name="Peng X."/>
            <person name="Tan Y."/>
            <person name="Valentine D.L."/>
            <person name="O'Malley M.A."/>
        </authorList>
    </citation>
    <scope>NUCLEOTIDE SEQUENCE [LARGE SCALE GENOMIC DNA]</scope>
    <source>
        <strain evidence="1 3">1R-7</strain>
    </source>
</reference>
<dbReference type="PANTHER" id="PTHR34071">
    <property type="entry name" value="5-NITROIMIDAZOLE ANTIBIOTICS RESISTANCE PROTEIN, NIMA-FAMILY-RELATED PROTEIN-RELATED"/>
    <property type="match status" value="1"/>
</dbReference>
<dbReference type="PANTHER" id="PTHR34071:SF2">
    <property type="entry name" value="FLAVIN-NUCLEOTIDE-BINDING PROTEIN"/>
    <property type="match status" value="1"/>
</dbReference>
<protein>
    <submittedName>
        <fullName evidence="2">Pyridoxamine 5'-phosphate oxidase</fullName>
    </submittedName>
</protein>
<evidence type="ECO:0000313" key="4">
    <source>
        <dbReference type="Proteomes" id="UP000246004"/>
    </source>
</evidence>
<dbReference type="OrthoDB" id="953at2157"/>
<reference evidence="2 4" key="1">
    <citation type="submission" date="2016-04" db="EMBL/GenBank/DDBJ databases">
        <title>Genome sequence of Methanosphaera cuniculi DSM 4103.</title>
        <authorList>
            <person name="Poehlein A."/>
            <person name="Seedorf H."/>
            <person name="Daniel R."/>
        </authorList>
    </citation>
    <scope>NUCLEOTIDE SEQUENCE [LARGE SCALE GENOMIC DNA]</scope>
    <source>
        <strain evidence="2 4">DSM 4103</strain>
    </source>
</reference>
<dbReference type="InterPro" id="IPR012349">
    <property type="entry name" value="Split_barrel_FMN-bd"/>
</dbReference>
<dbReference type="Gene3D" id="2.30.110.10">
    <property type="entry name" value="Electron Transport, Fmn-binding Protein, Chain A"/>
    <property type="match status" value="1"/>
</dbReference>
<sequence>MNIPEMRKQNLLVKDMDEIKHFLDGATTMRLAFNGEDDYPIILPLSYGYSVDGDKLTFYFHGGFNGVRYESLLKDNHVCIETDSFERYRQAPPSATADYISLVGFGDAVELKDDEKTDGMRKILEHCGYGYIDIDPDLFKITSVFKVELEEYTCKKKE</sequence>
<proteinExistence type="predicted"/>
<keyword evidence="3" id="KW-1185">Reference proteome</keyword>
<dbReference type="SUPFAM" id="SSF50475">
    <property type="entry name" value="FMN-binding split barrel"/>
    <property type="match status" value="1"/>
</dbReference>
<gene>
    <name evidence="1" type="ORF">ASJ82_02425</name>
    <name evidence="2" type="ORF">MSCUN_06580</name>
</gene>
<dbReference type="Proteomes" id="UP000246004">
    <property type="component" value="Unassembled WGS sequence"/>
</dbReference>
<organism evidence="1 3">
    <name type="scientific">Methanosphaera cuniculi</name>
    <dbReference type="NCBI Taxonomy" id="1077256"/>
    <lineage>
        <taxon>Archaea</taxon>
        <taxon>Methanobacteriati</taxon>
        <taxon>Methanobacteriota</taxon>
        <taxon>Methanomada group</taxon>
        <taxon>Methanobacteria</taxon>
        <taxon>Methanobacteriales</taxon>
        <taxon>Methanobacteriaceae</taxon>
        <taxon>Methanosphaera</taxon>
    </lineage>
</organism>
<dbReference type="InterPro" id="IPR024747">
    <property type="entry name" value="Pyridox_Oxase-rel"/>
</dbReference>
<dbReference type="EMBL" id="LWMS01000018">
    <property type="protein sequence ID" value="PWL08436.1"/>
    <property type="molecule type" value="Genomic_DNA"/>
</dbReference>
<dbReference type="RefSeq" id="WP_095608595.1">
    <property type="nucleotide sequence ID" value="NZ_CAUHCB010000005.1"/>
</dbReference>
<comment type="caution">
    <text evidence="1">The sequence shown here is derived from an EMBL/GenBank/DDBJ whole genome shotgun (WGS) entry which is preliminary data.</text>
</comment>
<evidence type="ECO:0000313" key="3">
    <source>
        <dbReference type="Proteomes" id="UP000217528"/>
    </source>
</evidence>
<dbReference type="AlphaFoldDB" id="A0A2A2HDW5"/>
<dbReference type="Proteomes" id="UP000217528">
    <property type="component" value="Unassembled WGS sequence"/>
</dbReference>
<evidence type="ECO:0000313" key="1">
    <source>
        <dbReference type="EMBL" id="PAV07454.1"/>
    </source>
</evidence>
<accession>A0A2A2HDW5</accession>
<dbReference type="EMBL" id="LMVN01000014">
    <property type="protein sequence ID" value="PAV07454.1"/>
    <property type="molecule type" value="Genomic_DNA"/>
</dbReference>
<dbReference type="Pfam" id="PF12900">
    <property type="entry name" value="Pyridox_ox_2"/>
    <property type="match status" value="1"/>
</dbReference>
<name>A0A2A2HDW5_9EURY</name>